<dbReference type="AlphaFoldDB" id="A0A4Z2IMD8"/>
<gene>
    <name evidence="2" type="ORF">EYF80_010704</name>
</gene>
<evidence type="ECO:0000256" key="1">
    <source>
        <dbReference type="SAM" id="MobiDB-lite"/>
    </source>
</evidence>
<sequence>MSATVASGASVRKWTGSGFHRPTLMMPGRRQEREINSAETARVLPAALPRAKRRSPLQDVEQSLGLVPKENLRLFAAGSVVTRKQKDNVSRGAVSLHNNTATEEEEG</sequence>
<proteinExistence type="predicted"/>
<reference evidence="2 3" key="1">
    <citation type="submission" date="2019-03" db="EMBL/GenBank/DDBJ databases">
        <title>First draft genome of Liparis tanakae, snailfish: a comprehensive survey of snailfish specific genes.</title>
        <authorList>
            <person name="Kim W."/>
            <person name="Song I."/>
            <person name="Jeong J.-H."/>
            <person name="Kim D."/>
            <person name="Kim S."/>
            <person name="Ryu S."/>
            <person name="Song J.Y."/>
            <person name="Lee S.K."/>
        </authorList>
    </citation>
    <scope>NUCLEOTIDE SEQUENCE [LARGE SCALE GENOMIC DNA]</scope>
    <source>
        <tissue evidence="2">Muscle</tissue>
    </source>
</reference>
<feature type="region of interest" description="Disordered" evidence="1">
    <location>
        <begin position="86"/>
        <end position="107"/>
    </location>
</feature>
<organism evidence="2 3">
    <name type="scientific">Liparis tanakae</name>
    <name type="common">Tanaka's snailfish</name>
    <dbReference type="NCBI Taxonomy" id="230148"/>
    <lineage>
        <taxon>Eukaryota</taxon>
        <taxon>Metazoa</taxon>
        <taxon>Chordata</taxon>
        <taxon>Craniata</taxon>
        <taxon>Vertebrata</taxon>
        <taxon>Euteleostomi</taxon>
        <taxon>Actinopterygii</taxon>
        <taxon>Neopterygii</taxon>
        <taxon>Teleostei</taxon>
        <taxon>Neoteleostei</taxon>
        <taxon>Acanthomorphata</taxon>
        <taxon>Eupercaria</taxon>
        <taxon>Perciformes</taxon>
        <taxon>Cottioidei</taxon>
        <taxon>Cottales</taxon>
        <taxon>Liparidae</taxon>
        <taxon>Liparis</taxon>
    </lineage>
</organism>
<accession>A0A4Z2IMD8</accession>
<dbReference type="Proteomes" id="UP000314294">
    <property type="component" value="Unassembled WGS sequence"/>
</dbReference>
<evidence type="ECO:0000313" key="2">
    <source>
        <dbReference type="EMBL" id="TNN79025.1"/>
    </source>
</evidence>
<name>A0A4Z2IMD8_9TELE</name>
<dbReference type="EMBL" id="SRLO01000068">
    <property type="protein sequence ID" value="TNN79025.1"/>
    <property type="molecule type" value="Genomic_DNA"/>
</dbReference>
<protein>
    <submittedName>
        <fullName evidence="2">Uncharacterized protein</fullName>
    </submittedName>
</protein>
<comment type="caution">
    <text evidence="2">The sequence shown here is derived from an EMBL/GenBank/DDBJ whole genome shotgun (WGS) entry which is preliminary data.</text>
</comment>
<feature type="region of interest" description="Disordered" evidence="1">
    <location>
        <begin position="1"/>
        <end position="31"/>
    </location>
</feature>
<keyword evidence="3" id="KW-1185">Reference proteome</keyword>
<evidence type="ECO:0000313" key="3">
    <source>
        <dbReference type="Proteomes" id="UP000314294"/>
    </source>
</evidence>